<keyword evidence="1" id="KW-0808">Transferase</keyword>
<dbReference type="SUPFAM" id="SSF55874">
    <property type="entry name" value="ATPase domain of HSP90 chaperone/DNA topoisomerase II/histidine kinase"/>
    <property type="match status" value="1"/>
</dbReference>
<keyword evidence="5" id="KW-1185">Reference proteome</keyword>
<dbReference type="Gene3D" id="3.30.565.10">
    <property type="entry name" value="Histidine kinase-like ATPase, C-terminal domain"/>
    <property type="match status" value="1"/>
</dbReference>
<keyword evidence="4" id="KW-0067">ATP-binding</keyword>
<comment type="caution">
    <text evidence="4">The sequence shown here is derived from an EMBL/GenBank/DDBJ whole genome shotgun (WGS) entry which is preliminary data.</text>
</comment>
<keyword evidence="1" id="KW-0723">Serine/threonine-protein kinase</keyword>
<sequence>MNVPATSTSDADMAPSSRAEHICALPHIPEAVSAVRRRARTVLGQWRVPTLTADDALLVISELTTNAIVHALPPAVLRLSMPEIGSRRALRIEVTDAGPVPQRRTSSDSPHPAEYKENGRGSGIVAALSTRHGISRRPERTTRWADLNMET</sequence>
<dbReference type="Pfam" id="PF13581">
    <property type="entry name" value="HATPase_c_2"/>
    <property type="match status" value="1"/>
</dbReference>
<evidence type="ECO:0000259" key="3">
    <source>
        <dbReference type="Pfam" id="PF13581"/>
    </source>
</evidence>
<evidence type="ECO:0000313" key="4">
    <source>
        <dbReference type="EMBL" id="MFD0283630.1"/>
    </source>
</evidence>
<proteinExistence type="predicted"/>
<gene>
    <name evidence="4" type="ORF">ACFQZP_18465</name>
</gene>
<evidence type="ECO:0000256" key="1">
    <source>
        <dbReference type="ARBA" id="ARBA00022527"/>
    </source>
</evidence>
<dbReference type="PANTHER" id="PTHR35526">
    <property type="entry name" value="ANTI-SIGMA-F FACTOR RSBW-RELATED"/>
    <property type="match status" value="1"/>
</dbReference>
<dbReference type="InterPro" id="IPR003594">
    <property type="entry name" value="HATPase_dom"/>
</dbReference>
<evidence type="ECO:0000313" key="5">
    <source>
        <dbReference type="Proteomes" id="UP001596957"/>
    </source>
</evidence>
<dbReference type="CDD" id="cd16936">
    <property type="entry name" value="HATPase_RsbW-like"/>
    <property type="match status" value="1"/>
</dbReference>
<name>A0ABW2VGJ4_9ACTN</name>
<dbReference type="PANTHER" id="PTHR35526:SF3">
    <property type="entry name" value="ANTI-SIGMA-F FACTOR RSBW"/>
    <property type="match status" value="1"/>
</dbReference>
<evidence type="ECO:0000256" key="2">
    <source>
        <dbReference type="SAM" id="MobiDB-lite"/>
    </source>
</evidence>
<accession>A0ABW2VGJ4</accession>
<organism evidence="4 5">
    <name type="scientific">Streptomyces lutosisoli</name>
    <dbReference type="NCBI Taxonomy" id="2665721"/>
    <lineage>
        <taxon>Bacteria</taxon>
        <taxon>Bacillati</taxon>
        <taxon>Actinomycetota</taxon>
        <taxon>Actinomycetes</taxon>
        <taxon>Kitasatosporales</taxon>
        <taxon>Streptomycetaceae</taxon>
        <taxon>Streptomyces</taxon>
    </lineage>
</organism>
<dbReference type="InterPro" id="IPR050267">
    <property type="entry name" value="Anti-sigma-factor_SerPK"/>
</dbReference>
<feature type="region of interest" description="Disordered" evidence="2">
    <location>
        <begin position="94"/>
        <end position="122"/>
    </location>
</feature>
<dbReference type="EMBL" id="JBHTEC010000001">
    <property type="protein sequence ID" value="MFD0283630.1"/>
    <property type="molecule type" value="Genomic_DNA"/>
</dbReference>
<protein>
    <submittedName>
        <fullName evidence="4">ATP-binding protein</fullName>
    </submittedName>
</protein>
<dbReference type="InterPro" id="IPR036890">
    <property type="entry name" value="HATPase_C_sf"/>
</dbReference>
<keyword evidence="1" id="KW-0418">Kinase</keyword>
<feature type="domain" description="Histidine kinase/HSP90-like ATPase" evidence="3">
    <location>
        <begin position="28"/>
        <end position="142"/>
    </location>
</feature>
<reference evidence="5" key="1">
    <citation type="journal article" date="2019" name="Int. J. Syst. Evol. Microbiol.">
        <title>The Global Catalogue of Microorganisms (GCM) 10K type strain sequencing project: providing services to taxonomists for standard genome sequencing and annotation.</title>
        <authorList>
            <consortium name="The Broad Institute Genomics Platform"/>
            <consortium name="The Broad Institute Genome Sequencing Center for Infectious Disease"/>
            <person name="Wu L."/>
            <person name="Ma J."/>
        </authorList>
    </citation>
    <scope>NUCLEOTIDE SEQUENCE [LARGE SCALE GENOMIC DNA]</scope>
    <source>
        <strain evidence="5">CGMCC 4.7198</strain>
    </source>
</reference>
<keyword evidence="4" id="KW-0547">Nucleotide-binding</keyword>
<dbReference type="GO" id="GO:0005524">
    <property type="term" value="F:ATP binding"/>
    <property type="evidence" value="ECO:0007669"/>
    <property type="project" value="UniProtKB-KW"/>
</dbReference>
<dbReference type="Proteomes" id="UP001596957">
    <property type="component" value="Unassembled WGS sequence"/>
</dbReference>
<dbReference type="RefSeq" id="WP_381264865.1">
    <property type="nucleotide sequence ID" value="NZ_JBHTBI010000128.1"/>
</dbReference>